<dbReference type="EMBL" id="AGNL01020792">
    <property type="protein sequence ID" value="EJK60675.1"/>
    <property type="molecule type" value="Genomic_DNA"/>
</dbReference>
<comment type="caution">
    <text evidence="2">The sequence shown here is derived from an EMBL/GenBank/DDBJ whole genome shotgun (WGS) entry which is preliminary data.</text>
</comment>
<dbReference type="AlphaFoldDB" id="K0S621"/>
<keyword evidence="3" id="KW-1185">Reference proteome</keyword>
<dbReference type="Proteomes" id="UP000266841">
    <property type="component" value="Unassembled WGS sequence"/>
</dbReference>
<evidence type="ECO:0000313" key="3">
    <source>
        <dbReference type="Proteomes" id="UP000266841"/>
    </source>
</evidence>
<dbReference type="eggNOG" id="ENOG502SE6K">
    <property type="taxonomic scope" value="Eukaryota"/>
</dbReference>
<protein>
    <submittedName>
        <fullName evidence="2">Uncharacterized protein</fullName>
    </submittedName>
</protein>
<feature type="compositionally biased region" description="Polar residues" evidence="1">
    <location>
        <begin position="184"/>
        <end position="200"/>
    </location>
</feature>
<dbReference type="OrthoDB" id="430522at2759"/>
<reference evidence="2 3" key="1">
    <citation type="journal article" date="2012" name="Genome Biol.">
        <title>Genome and low-iron response of an oceanic diatom adapted to chronic iron limitation.</title>
        <authorList>
            <person name="Lommer M."/>
            <person name="Specht M."/>
            <person name="Roy A.S."/>
            <person name="Kraemer L."/>
            <person name="Andreson R."/>
            <person name="Gutowska M.A."/>
            <person name="Wolf J."/>
            <person name="Bergner S.V."/>
            <person name="Schilhabel M.B."/>
            <person name="Klostermeier U.C."/>
            <person name="Beiko R.G."/>
            <person name="Rosenstiel P."/>
            <person name="Hippler M."/>
            <person name="Laroche J."/>
        </authorList>
    </citation>
    <scope>NUCLEOTIDE SEQUENCE [LARGE SCALE GENOMIC DNA]</scope>
    <source>
        <strain evidence="2 3">CCMP1005</strain>
    </source>
</reference>
<gene>
    <name evidence="2" type="ORF">THAOC_18930</name>
</gene>
<feature type="non-terminal residue" evidence="2">
    <location>
        <position position="1"/>
    </location>
</feature>
<feature type="region of interest" description="Disordered" evidence="1">
    <location>
        <begin position="181"/>
        <end position="200"/>
    </location>
</feature>
<sequence length="701" mass="78229">TTAEVANDNHKTLEEGLRLAEADRRRLTSRRLYLILLNLEGESMWLSRRGARIPAFWMATYRSRGRTRHARGLWRCDEDRRGQKTSWGVVTAAPSADTLHTLSLLVEAVHWKWRRHRDHLEGLASPIGPVSDATALGQRAAALGPSPQQAREDAEHQAKARTMRLIVLLAALLGGTAADGSTCGGTPQDNTCLPPRSTASPSIEFDSSSNILDFINESVLEESVLADIRTNLVAGKVVLIRDAFKLEFAEWAHTILQSREAETQLLSDYSTGIRTSKKKAGAWHIDSPNREIERDVDKFYDPVYIGHHTLKHQIDPKFGEARAVRDMLNHNASRGFMSSISGFSSGTCQKTGSLNGEVPFIGQILPTQRQVVTYLPRSIHVSFSNSTHPPTEGSRANADIKLRQVAVFVPNVMSSHIVLPVRDDAEGRRLSVAFKYLSSESQPFSTENPIEEWYGRNKEDMMKLTATEAEWIASEMNPGDATSPVRRKKLEELKVSVRNYLRPFEDSVFVIEGGEGGNDEDHGSKDALANNFAIHSNTSIIDLLDPSLTEDEELLDEIPHVGKYISEYAKHVMRALNDDELKWSREVVRPYHADVPGHVTQSNTLDKTSHADKVREALRPLDHTTSLEFFSSLIEHQIASADLRPLFFDVGDYSNPQSGNSDELAFIWHLSPNYKPAWVSAYGVLYQGGFFPLTGLFGMFP</sequence>
<proteinExistence type="predicted"/>
<name>K0S621_THAOC</name>
<organism evidence="2 3">
    <name type="scientific">Thalassiosira oceanica</name>
    <name type="common">Marine diatom</name>
    <dbReference type="NCBI Taxonomy" id="159749"/>
    <lineage>
        <taxon>Eukaryota</taxon>
        <taxon>Sar</taxon>
        <taxon>Stramenopiles</taxon>
        <taxon>Ochrophyta</taxon>
        <taxon>Bacillariophyta</taxon>
        <taxon>Coscinodiscophyceae</taxon>
        <taxon>Thalassiosirophycidae</taxon>
        <taxon>Thalassiosirales</taxon>
        <taxon>Thalassiosiraceae</taxon>
        <taxon>Thalassiosira</taxon>
    </lineage>
</organism>
<accession>K0S621</accession>
<evidence type="ECO:0000256" key="1">
    <source>
        <dbReference type="SAM" id="MobiDB-lite"/>
    </source>
</evidence>
<evidence type="ECO:0000313" key="2">
    <source>
        <dbReference type="EMBL" id="EJK60675.1"/>
    </source>
</evidence>